<reference evidence="2 3" key="1">
    <citation type="submission" date="2017-12" db="EMBL/GenBank/DDBJ databases">
        <title>Sequencing, de novo assembly and annotation of complete genome of a new Thraustochytrid species, strain FCC1311.</title>
        <authorList>
            <person name="Sedici K."/>
            <person name="Godart F."/>
            <person name="Aiese Cigliano R."/>
            <person name="Sanseverino W."/>
            <person name="Barakat M."/>
            <person name="Ortet P."/>
            <person name="Marechal E."/>
            <person name="Cagnac O."/>
            <person name="Amato A."/>
        </authorList>
    </citation>
    <scope>NUCLEOTIDE SEQUENCE [LARGE SCALE GENOMIC DNA]</scope>
</reference>
<feature type="region of interest" description="Disordered" evidence="1">
    <location>
        <begin position="394"/>
        <end position="437"/>
    </location>
</feature>
<keyword evidence="3" id="KW-1185">Reference proteome</keyword>
<organism evidence="2 3">
    <name type="scientific">Hondaea fermentalgiana</name>
    <dbReference type="NCBI Taxonomy" id="2315210"/>
    <lineage>
        <taxon>Eukaryota</taxon>
        <taxon>Sar</taxon>
        <taxon>Stramenopiles</taxon>
        <taxon>Bigyra</taxon>
        <taxon>Labyrinthulomycetes</taxon>
        <taxon>Thraustochytrida</taxon>
        <taxon>Thraustochytriidae</taxon>
        <taxon>Hondaea</taxon>
    </lineage>
</organism>
<dbReference type="EMBL" id="BEYU01000032">
    <property type="protein sequence ID" value="GBG27564.1"/>
    <property type="molecule type" value="Genomic_DNA"/>
</dbReference>
<feature type="region of interest" description="Disordered" evidence="1">
    <location>
        <begin position="95"/>
        <end position="114"/>
    </location>
</feature>
<dbReference type="Proteomes" id="UP000241890">
    <property type="component" value="Unassembled WGS sequence"/>
</dbReference>
<feature type="compositionally biased region" description="Acidic residues" evidence="1">
    <location>
        <begin position="31"/>
        <end position="40"/>
    </location>
</feature>
<accession>A0A2R5GI64</accession>
<dbReference type="InParanoid" id="A0A2R5GI64"/>
<feature type="region of interest" description="Disordered" evidence="1">
    <location>
        <begin position="24"/>
        <end position="56"/>
    </location>
</feature>
<name>A0A2R5GI64_9STRA</name>
<feature type="compositionally biased region" description="Low complexity" evidence="1">
    <location>
        <begin position="665"/>
        <end position="676"/>
    </location>
</feature>
<evidence type="ECO:0000313" key="3">
    <source>
        <dbReference type="Proteomes" id="UP000241890"/>
    </source>
</evidence>
<feature type="compositionally biased region" description="Basic and acidic residues" evidence="1">
    <location>
        <begin position="41"/>
        <end position="53"/>
    </location>
</feature>
<proteinExistence type="predicted"/>
<gene>
    <name evidence="2" type="ORF">FCC1311_037872</name>
</gene>
<evidence type="ECO:0000313" key="2">
    <source>
        <dbReference type="EMBL" id="GBG27564.1"/>
    </source>
</evidence>
<protein>
    <submittedName>
        <fullName evidence="2">Uncharacterized protein</fullName>
    </submittedName>
</protein>
<sequence length="706" mass="76764">MDEASARAGTEEDDAQHSAAILAETASLLMDNDDGEDDDNDKQQQEQRERQDAPPEPASRVVNVIISAAAAIVNIGLIVDVTDFVVLINDDNKKPIDDAGDVREERADSTLSEERNGAELLAETEALLTGETLQESKASAGHAREAVEQAVRDELCRVHKRLANDVTLVCSGSGVQLRDLFLLDACLFVPLRVDLSNNGALEQIAEALSDHGYELQAPSIGDEPREFVSKAMNFSLGKLQRALQHVDALQLKASSGRPLNEEASVQNRPDAGSVSVEPYASAAVGVEVESKQRGIFICGAEHETEPLLKGLIQRGITRLPSGVASLHADYVRDLEEAWRLGAERKLHALVRPQEKEMLALEFQTAQLVTLIKAEYRAFGVQIPELERPPFISQLPLTYEDDDDGGQEENIGSKGDRGEMHADGSNNTDDERAGAEAEDVALRSSLSRQWSREVSARVARKERQLEMRRDVCARNKTLLIQRLRDSEVARTSRDTLVLCNEMNISPSVVLGHVSCIFERRPGKLSVTYDHILFKSRVLGFKRSLAVPLTDVASYGGAQATGAATIVGAAALVIQVLSTGASIRFLMSSKVDCDRVLALLQQIEVMRRASAAERQRRSSHESKTSDSEAQRTGGELSRRSSGADVRPDLHRRRSADSQASENSHHVGAGNAAGSSGLGTPPTEPSDDSGADLQRMMASTFLNDDEEAF</sequence>
<dbReference type="AlphaFoldDB" id="A0A2R5GI64"/>
<feature type="compositionally biased region" description="Basic and acidic residues" evidence="1">
    <location>
        <begin position="607"/>
        <end position="627"/>
    </location>
</feature>
<comment type="caution">
    <text evidence="2">The sequence shown here is derived from an EMBL/GenBank/DDBJ whole genome shotgun (WGS) entry which is preliminary data.</text>
</comment>
<feature type="region of interest" description="Disordered" evidence="1">
    <location>
        <begin position="607"/>
        <end position="706"/>
    </location>
</feature>
<evidence type="ECO:0000256" key="1">
    <source>
        <dbReference type="SAM" id="MobiDB-lite"/>
    </source>
</evidence>